<evidence type="ECO:0000313" key="2">
    <source>
        <dbReference type="EMBL" id="QDH17467.1"/>
    </source>
</evidence>
<dbReference type="AlphaFoldDB" id="A0A4Y6UM95"/>
<dbReference type="Proteomes" id="UP000316313">
    <property type="component" value="Chromosome"/>
</dbReference>
<organism evidence="2 3">
    <name type="scientific">Swingsia samuiensis</name>
    <dbReference type="NCBI Taxonomy" id="1293412"/>
    <lineage>
        <taxon>Bacteria</taxon>
        <taxon>Pseudomonadati</taxon>
        <taxon>Pseudomonadota</taxon>
        <taxon>Alphaproteobacteria</taxon>
        <taxon>Acetobacterales</taxon>
        <taxon>Acetobacteraceae</taxon>
        <taxon>Swingsia</taxon>
    </lineage>
</organism>
<dbReference type="RefSeq" id="WP_141461441.1">
    <property type="nucleotide sequence ID" value="NZ_CP038141.1"/>
</dbReference>
<accession>A0A4Y6UM95</accession>
<name>A0A4Y6UM95_9PROT</name>
<dbReference type="OrthoDB" id="121499at2"/>
<keyword evidence="3" id="KW-1185">Reference proteome</keyword>
<feature type="region of interest" description="Disordered" evidence="1">
    <location>
        <begin position="1"/>
        <end position="40"/>
    </location>
</feature>
<evidence type="ECO:0000256" key="1">
    <source>
        <dbReference type="SAM" id="MobiDB-lite"/>
    </source>
</evidence>
<dbReference type="KEGG" id="ssam:E3D00_07765"/>
<evidence type="ECO:0000313" key="3">
    <source>
        <dbReference type="Proteomes" id="UP000316313"/>
    </source>
</evidence>
<protein>
    <submittedName>
        <fullName evidence="2">Uncharacterized protein</fullName>
    </submittedName>
</protein>
<dbReference type="EMBL" id="CP038141">
    <property type="protein sequence ID" value="QDH17467.1"/>
    <property type="molecule type" value="Genomic_DNA"/>
</dbReference>
<sequence length="80" mass="8942">MALPSANHPAETHAQFVPYHGPYGTRPPAPTHAPDGTLLSQAPKQGKYAAIGHWRWVGSGYKWIDRPHHFEKNHKAFSFS</sequence>
<gene>
    <name evidence="2" type="ORF">E3D00_07765</name>
</gene>
<reference evidence="2 3" key="1">
    <citation type="submission" date="2019-03" db="EMBL/GenBank/DDBJ databases">
        <title>The complete genome sequence of Swingsia samuiensis NBRC107927(T).</title>
        <authorList>
            <person name="Chua K.-O."/>
            <person name="Chan K.-G."/>
            <person name="See-Too W.-S."/>
        </authorList>
    </citation>
    <scope>NUCLEOTIDE SEQUENCE [LARGE SCALE GENOMIC DNA]</scope>
    <source>
        <strain evidence="2 3">AH83</strain>
    </source>
</reference>
<proteinExistence type="predicted"/>